<reference evidence="8" key="1">
    <citation type="submission" date="2023-03" db="EMBL/GenBank/DDBJ databases">
        <authorList>
            <person name="Julca I."/>
        </authorList>
    </citation>
    <scope>NUCLEOTIDE SEQUENCE</scope>
</reference>
<keyword evidence="9" id="KW-1185">Reference proteome</keyword>
<dbReference type="PROSITE" id="PS50888">
    <property type="entry name" value="BHLH"/>
    <property type="match status" value="1"/>
</dbReference>
<keyword evidence="4" id="KW-0539">Nucleus</keyword>
<dbReference type="InterPro" id="IPR052610">
    <property type="entry name" value="bHLH_transcription_regulator"/>
</dbReference>
<proteinExistence type="predicted"/>
<evidence type="ECO:0000313" key="9">
    <source>
        <dbReference type="Proteomes" id="UP001161247"/>
    </source>
</evidence>
<feature type="domain" description="BHLH" evidence="7">
    <location>
        <begin position="145"/>
        <end position="194"/>
    </location>
</feature>
<dbReference type="Pfam" id="PF00010">
    <property type="entry name" value="HLH"/>
    <property type="match status" value="1"/>
</dbReference>
<dbReference type="PANTHER" id="PTHR45959:SF2">
    <property type="entry name" value="BHLH TRANSCRIPTION FACTOR"/>
    <property type="match status" value="1"/>
</dbReference>
<evidence type="ECO:0000256" key="6">
    <source>
        <dbReference type="SAM" id="MobiDB-lite"/>
    </source>
</evidence>
<evidence type="ECO:0000256" key="5">
    <source>
        <dbReference type="SAM" id="Coils"/>
    </source>
</evidence>
<name>A0AAV1CXB4_OLDCO</name>
<evidence type="ECO:0000256" key="4">
    <source>
        <dbReference type="ARBA" id="ARBA00023242"/>
    </source>
</evidence>
<dbReference type="PANTHER" id="PTHR45959">
    <property type="entry name" value="BHLH TRANSCRIPTION FACTOR"/>
    <property type="match status" value="1"/>
</dbReference>
<dbReference type="InterPro" id="IPR011598">
    <property type="entry name" value="bHLH_dom"/>
</dbReference>
<evidence type="ECO:0000256" key="3">
    <source>
        <dbReference type="ARBA" id="ARBA00023163"/>
    </source>
</evidence>
<organism evidence="8 9">
    <name type="scientific">Oldenlandia corymbosa var. corymbosa</name>
    <dbReference type="NCBI Taxonomy" id="529605"/>
    <lineage>
        <taxon>Eukaryota</taxon>
        <taxon>Viridiplantae</taxon>
        <taxon>Streptophyta</taxon>
        <taxon>Embryophyta</taxon>
        <taxon>Tracheophyta</taxon>
        <taxon>Spermatophyta</taxon>
        <taxon>Magnoliopsida</taxon>
        <taxon>eudicotyledons</taxon>
        <taxon>Gunneridae</taxon>
        <taxon>Pentapetalae</taxon>
        <taxon>asterids</taxon>
        <taxon>lamiids</taxon>
        <taxon>Gentianales</taxon>
        <taxon>Rubiaceae</taxon>
        <taxon>Rubioideae</taxon>
        <taxon>Spermacoceae</taxon>
        <taxon>Hedyotis-Oldenlandia complex</taxon>
        <taxon>Oldenlandia</taxon>
    </lineage>
</organism>
<dbReference type="InterPro" id="IPR036638">
    <property type="entry name" value="HLH_DNA-bd_sf"/>
</dbReference>
<feature type="region of interest" description="Disordered" evidence="6">
    <location>
        <begin position="28"/>
        <end position="66"/>
    </location>
</feature>
<evidence type="ECO:0000256" key="2">
    <source>
        <dbReference type="ARBA" id="ARBA00023015"/>
    </source>
</evidence>
<dbReference type="AlphaFoldDB" id="A0AAV1CXB4"/>
<sequence length="331" mass="37975">MDPTWSLSYPELWDDDISMVVSPFQMNSSSIDEQPNNNSSTNLTFINPNEGKSPLASSPPPPMNSSQFISFGNSDSKAANSSHQFADNGFANHSAKVKEEINQMICFNSMDLSPNSNQLSSSDELQYYQIDQGEPVKKSVGRTPLQAKYHVIAERKRREKLSGRFRDLAAMLPGLEKLDKSSIIEGAINRLKELEKRLQDLGEMTKRMKDDEQEESALNPRVYYHYEEDYPLLRKMVIRISNFDVSIDVNCKSKTGLREEEFVCEMEKLDLNFTNRKFTTFGDNMLCVSAAAQMNERFCRREEKLAKSIRRAVLKMIVRIENTYGQHSDFW</sequence>
<dbReference type="SMART" id="SM00353">
    <property type="entry name" value="HLH"/>
    <property type="match status" value="1"/>
</dbReference>
<dbReference type="EMBL" id="OX459120">
    <property type="protein sequence ID" value="CAI9099072.1"/>
    <property type="molecule type" value="Genomic_DNA"/>
</dbReference>
<dbReference type="GO" id="GO:0005634">
    <property type="term" value="C:nucleus"/>
    <property type="evidence" value="ECO:0007669"/>
    <property type="project" value="UniProtKB-SubCell"/>
</dbReference>
<dbReference type="Proteomes" id="UP001161247">
    <property type="component" value="Chromosome 3"/>
</dbReference>
<keyword evidence="2" id="KW-0805">Transcription regulation</keyword>
<protein>
    <submittedName>
        <fullName evidence="8">OLC1v1035841C1</fullName>
    </submittedName>
</protein>
<dbReference type="Gene3D" id="4.10.280.10">
    <property type="entry name" value="Helix-loop-helix DNA-binding domain"/>
    <property type="match status" value="1"/>
</dbReference>
<feature type="coiled-coil region" evidence="5">
    <location>
        <begin position="184"/>
        <end position="211"/>
    </location>
</feature>
<keyword evidence="5" id="KW-0175">Coiled coil</keyword>
<evidence type="ECO:0000256" key="1">
    <source>
        <dbReference type="ARBA" id="ARBA00004123"/>
    </source>
</evidence>
<evidence type="ECO:0000313" key="8">
    <source>
        <dbReference type="EMBL" id="CAI9099072.1"/>
    </source>
</evidence>
<keyword evidence="3" id="KW-0804">Transcription</keyword>
<comment type="subcellular location">
    <subcellularLocation>
        <location evidence="1">Nucleus</location>
    </subcellularLocation>
</comment>
<gene>
    <name evidence="8" type="ORF">OLC1_LOCUS9154</name>
</gene>
<evidence type="ECO:0000259" key="7">
    <source>
        <dbReference type="PROSITE" id="PS50888"/>
    </source>
</evidence>
<accession>A0AAV1CXB4</accession>
<feature type="compositionally biased region" description="Polar residues" evidence="6">
    <location>
        <begin position="28"/>
        <end position="47"/>
    </location>
</feature>
<dbReference type="GO" id="GO:0046983">
    <property type="term" value="F:protein dimerization activity"/>
    <property type="evidence" value="ECO:0007669"/>
    <property type="project" value="InterPro"/>
</dbReference>
<dbReference type="SUPFAM" id="SSF47459">
    <property type="entry name" value="HLH, helix-loop-helix DNA-binding domain"/>
    <property type="match status" value="1"/>
</dbReference>